<reference evidence="1 2" key="1">
    <citation type="submission" date="2016-04" db="EMBL/GenBank/DDBJ databases">
        <authorList>
            <person name="Evans L.H."/>
            <person name="Alamgir A."/>
            <person name="Owens N."/>
            <person name="Weber N.D."/>
            <person name="Virtaneva K."/>
            <person name="Barbian K."/>
            <person name="Babar A."/>
            <person name="Rosenke K."/>
        </authorList>
    </citation>
    <scope>NUCLEOTIDE SEQUENCE [LARGE SCALE GENOMIC DNA]</scope>
    <source>
        <strain evidence="1 2">JL2886</strain>
    </source>
</reference>
<dbReference type="Proteomes" id="UP000092565">
    <property type="component" value="Chromosome"/>
</dbReference>
<accession>A0A1B0ZWV5</accession>
<protein>
    <submittedName>
        <fullName evidence="1">Uncharacterized protein</fullName>
    </submittedName>
</protein>
<dbReference type="AlphaFoldDB" id="A0A1B0ZWV5"/>
<gene>
    <name evidence="1" type="ORF">JL2886_03726</name>
</gene>
<sequence>MSDLQARPATAGVRAGHLGLPIYRPNRGPEQGLATEGRITYAGWR</sequence>
<keyword evidence="2" id="KW-1185">Reference proteome</keyword>
<evidence type="ECO:0000313" key="2">
    <source>
        <dbReference type="Proteomes" id="UP000092565"/>
    </source>
</evidence>
<dbReference type="EMBL" id="CP015124">
    <property type="protein sequence ID" value="ANP38598.1"/>
    <property type="molecule type" value="Genomic_DNA"/>
</dbReference>
<organism evidence="1 2">
    <name type="scientific">Phaeobacter gallaeciensis</name>
    <dbReference type="NCBI Taxonomy" id="60890"/>
    <lineage>
        <taxon>Bacteria</taxon>
        <taxon>Pseudomonadati</taxon>
        <taxon>Pseudomonadota</taxon>
        <taxon>Alphaproteobacteria</taxon>
        <taxon>Rhodobacterales</taxon>
        <taxon>Roseobacteraceae</taxon>
        <taxon>Phaeobacter</taxon>
    </lineage>
</organism>
<name>A0A1B0ZWV5_9RHOB</name>
<proteinExistence type="predicted"/>
<evidence type="ECO:0000313" key="1">
    <source>
        <dbReference type="EMBL" id="ANP38598.1"/>
    </source>
</evidence>